<accession>A0A101SVH0</accession>
<reference evidence="5 6" key="1">
    <citation type="submission" date="2015-10" db="EMBL/GenBank/DDBJ databases">
        <title>Draft genome sequence of Streptomyces bungoensis DSM 41781, type strain for the species Streptomyces bungoensis.</title>
        <authorList>
            <person name="Ruckert C."/>
            <person name="Winkler A."/>
            <person name="Kalinowski J."/>
            <person name="Kampfer P."/>
            <person name="Glaeser S."/>
        </authorList>
    </citation>
    <scope>NUCLEOTIDE SEQUENCE [LARGE SCALE GENOMIC DNA]</scope>
    <source>
        <strain evidence="5 6">DSM 41781</strain>
    </source>
</reference>
<dbReference type="SUPFAM" id="SSF46785">
    <property type="entry name" value="Winged helix' DNA-binding domain"/>
    <property type="match status" value="1"/>
</dbReference>
<evidence type="ECO:0000256" key="2">
    <source>
        <dbReference type="ARBA" id="ARBA00023125"/>
    </source>
</evidence>
<dbReference type="GO" id="GO:0003700">
    <property type="term" value="F:DNA-binding transcription factor activity"/>
    <property type="evidence" value="ECO:0007669"/>
    <property type="project" value="InterPro"/>
</dbReference>
<evidence type="ECO:0000256" key="1">
    <source>
        <dbReference type="ARBA" id="ARBA00023015"/>
    </source>
</evidence>
<dbReference type="GO" id="GO:0003677">
    <property type="term" value="F:DNA binding"/>
    <property type="evidence" value="ECO:0007669"/>
    <property type="project" value="UniProtKB-KW"/>
</dbReference>
<dbReference type="InterPro" id="IPR036388">
    <property type="entry name" value="WH-like_DNA-bd_sf"/>
</dbReference>
<sequence length="161" mass="17545">MTRTDSPGRASEAPAVPGELEDALSHLQCILVARRTRSNPEGVTWQQYDVLELLRIRGPMTPSVLSSSLGVSRATTSKALRVLKDLGLVGQQTLGEDRRELTTSLTPTGESFLTRVAEQRRENARIVGSTLSPGERAMFVELCNKVADALEPHLEPAEARP</sequence>
<dbReference type="SMART" id="SM00347">
    <property type="entry name" value="HTH_MARR"/>
    <property type="match status" value="1"/>
</dbReference>
<evidence type="ECO:0000256" key="3">
    <source>
        <dbReference type="ARBA" id="ARBA00023163"/>
    </source>
</evidence>
<organism evidence="5 6">
    <name type="scientific">Streptomyces bungoensis</name>
    <dbReference type="NCBI Taxonomy" id="285568"/>
    <lineage>
        <taxon>Bacteria</taxon>
        <taxon>Bacillati</taxon>
        <taxon>Actinomycetota</taxon>
        <taxon>Actinomycetes</taxon>
        <taxon>Kitasatosporales</taxon>
        <taxon>Streptomycetaceae</taxon>
        <taxon>Streptomyces</taxon>
    </lineage>
</organism>
<keyword evidence="3" id="KW-0804">Transcription</keyword>
<proteinExistence type="predicted"/>
<evidence type="ECO:0000259" key="4">
    <source>
        <dbReference type="PROSITE" id="PS50995"/>
    </source>
</evidence>
<protein>
    <submittedName>
        <fullName evidence="5">MarR family transcriptional regulator</fullName>
    </submittedName>
</protein>
<dbReference type="PANTHER" id="PTHR42756">
    <property type="entry name" value="TRANSCRIPTIONAL REGULATOR, MARR"/>
    <property type="match status" value="1"/>
</dbReference>
<dbReference type="InterPro" id="IPR000835">
    <property type="entry name" value="HTH_MarR-typ"/>
</dbReference>
<evidence type="ECO:0000313" key="6">
    <source>
        <dbReference type="Proteomes" id="UP000053024"/>
    </source>
</evidence>
<comment type="caution">
    <text evidence="5">The sequence shown here is derived from an EMBL/GenBank/DDBJ whole genome shotgun (WGS) entry which is preliminary data.</text>
</comment>
<dbReference type="RefSeq" id="WP_061926498.1">
    <property type="nucleotide sequence ID" value="NZ_JBEYBH010000051.1"/>
</dbReference>
<keyword evidence="1" id="KW-0805">Transcription regulation</keyword>
<gene>
    <name evidence="5" type="ORF">AQJ66_25015</name>
</gene>
<name>A0A101SVH0_9ACTN</name>
<dbReference type="Pfam" id="PF12802">
    <property type="entry name" value="MarR_2"/>
    <property type="match status" value="1"/>
</dbReference>
<dbReference type="PROSITE" id="PS50995">
    <property type="entry name" value="HTH_MARR_2"/>
    <property type="match status" value="1"/>
</dbReference>
<dbReference type="Proteomes" id="UP000053024">
    <property type="component" value="Unassembled WGS sequence"/>
</dbReference>
<dbReference type="AlphaFoldDB" id="A0A101SVH0"/>
<dbReference type="InterPro" id="IPR036390">
    <property type="entry name" value="WH_DNA-bd_sf"/>
</dbReference>
<dbReference type="EMBL" id="LMWX01000045">
    <property type="protein sequence ID" value="KUN80945.1"/>
    <property type="molecule type" value="Genomic_DNA"/>
</dbReference>
<dbReference type="Gene3D" id="1.10.10.10">
    <property type="entry name" value="Winged helix-like DNA-binding domain superfamily/Winged helix DNA-binding domain"/>
    <property type="match status" value="1"/>
</dbReference>
<evidence type="ECO:0000313" key="5">
    <source>
        <dbReference type="EMBL" id="KUN80945.1"/>
    </source>
</evidence>
<keyword evidence="2" id="KW-0238">DNA-binding</keyword>
<dbReference type="PANTHER" id="PTHR42756:SF1">
    <property type="entry name" value="TRANSCRIPTIONAL REPRESSOR OF EMRAB OPERON"/>
    <property type="match status" value="1"/>
</dbReference>
<dbReference type="OrthoDB" id="3693638at2"/>
<feature type="domain" description="HTH marR-type" evidence="4">
    <location>
        <begin position="17"/>
        <end position="148"/>
    </location>
</feature>
<dbReference type="PRINTS" id="PR00598">
    <property type="entry name" value="HTHMARR"/>
</dbReference>
<keyword evidence="6" id="KW-1185">Reference proteome</keyword>